<reference evidence="2" key="1">
    <citation type="submission" date="2016-11" db="EMBL/GenBank/DDBJ databases">
        <authorList>
            <person name="Varghese N."/>
            <person name="Submissions S."/>
        </authorList>
    </citation>
    <scope>NUCLEOTIDE SEQUENCE [LARGE SCALE GENOMIC DNA]</scope>
    <source>
        <strain evidence="2">GAS401</strain>
    </source>
</reference>
<organism evidence="1 2">
    <name type="scientific">Bradyrhizobium erythrophlei</name>
    <dbReference type="NCBI Taxonomy" id="1437360"/>
    <lineage>
        <taxon>Bacteria</taxon>
        <taxon>Pseudomonadati</taxon>
        <taxon>Pseudomonadota</taxon>
        <taxon>Alphaproteobacteria</taxon>
        <taxon>Hyphomicrobiales</taxon>
        <taxon>Nitrobacteraceae</taxon>
        <taxon>Bradyrhizobium</taxon>
    </lineage>
</organism>
<dbReference type="InterPro" id="IPR046262">
    <property type="entry name" value="DUF6295"/>
</dbReference>
<dbReference type="OrthoDB" id="7281941at2"/>
<sequence length="105" mass="11293">MCTSIIEVVRAEGMAKREDEWFPLSHSVVAYDHARHAQLGDVITLDFINVALEPGARAGIELTLEAAIELRAALNRAISAAEYEEAEVRGKGAKSAMTAAIDRAA</sequence>
<evidence type="ECO:0000313" key="2">
    <source>
        <dbReference type="Proteomes" id="UP000184096"/>
    </source>
</evidence>
<dbReference type="Proteomes" id="UP000184096">
    <property type="component" value="Chromosome I"/>
</dbReference>
<name>A0A1M7U1S9_9BRAD</name>
<keyword evidence="2" id="KW-1185">Reference proteome</keyword>
<dbReference type="AlphaFoldDB" id="A0A1M7U1S9"/>
<protein>
    <submittedName>
        <fullName evidence="1">Uncharacterized protein</fullName>
    </submittedName>
</protein>
<dbReference type="Pfam" id="PF19812">
    <property type="entry name" value="DUF6295"/>
    <property type="match status" value="1"/>
</dbReference>
<evidence type="ECO:0000313" key="1">
    <source>
        <dbReference type="EMBL" id="SHN76863.1"/>
    </source>
</evidence>
<accession>A0A1M7U1S9</accession>
<dbReference type="RefSeq" id="WP_156898540.1">
    <property type="nucleotide sequence ID" value="NZ_LT670849.1"/>
</dbReference>
<dbReference type="EMBL" id="LT670849">
    <property type="protein sequence ID" value="SHN76863.1"/>
    <property type="molecule type" value="Genomic_DNA"/>
</dbReference>
<proteinExistence type="predicted"/>
<gene>
    <name evidence="1" type="ORF">SAMN05444170_3324</name>
</gene>